<dbReference type="HOGENOM" id="CLU_037990_16_0_0"/>
<dbReference type="OrthoDB" id="9784101at2"/>
<dbReference type="KEGG" id="ipa:Isop_1183"/>
<dbReference type="Pfam" id="PF13649">
    <property type="entry name" value="Methyltransf_25"/>
    <property type="match status" value="1"/>
</dbReference>
<dbReference type="GO" id="GO:0032259">
    <property type="term" value="P:methylation"/>
    <property type="evidence" value="ECO:0007669"/>
    <property type="project" value="UniProtKB-KW"/>
</dbReference>
<evidence type="ECO:0000313" key="4">
    <source>
        <dbReference type="Proteomes" id="UP000008631"/>
    </source>
</evidence>
<keyword evidence="3" id="KW-0489">Methyltransferase</keyword>
<keyword evidence="1" id="KW-0808">Transferase</keyword>
<reference evidence="3 4" key="2">
    <citation type="journal article" date="2011" name="Stand. Genomic Sci.">
        <title>Complete genome sequence of Isosphaera pallida type strain (IS1B).</title>
        <authorList>
            <consortium name="US DOE Joint Genome Institute (JGI-PGF)"/>
            <person name="Goker M."/>
            <person name="Cleland D."/>
            <person name="Saunders E."/>
            <person name="Lapidus A."/>
            <person name="Nolan M."/>
            <person name="Lucas S."/>
            <person name="Hammon N."/>
            <person name="Deshpande S."/>
            <person name="Cheng J.F."/>
            <person name="Tapia R."/>
            <person name="Han C."/>
            <person name="Goodwin L."/>
            <person name="Pitluck S."/>
            <person name="Liolios K."/>
            <person name="Pagani I."/>
            <person name="Ivanova N."/>
            <person name="Mavromatis K."/>
            <person name="Pati A."/>
            <person name="Chen A."/>
            <person name="Palaniappan K."/>
            <person name="Land M."/>
            <person name="Hauser L."/>
            <person name="Chang Y.J."/>
            <person name="Jeffries C.D."/>
            <person name="Detter J.C."/>
            <person name="Beck B."/>
            <person name="Woyke T."/>
            <person name="Bristow J."/>
            <person name="Eisen J.A."/>
            <person name="Markowitz V."/>
            <person name="Hugenholtz P."/>
            <person name="Kyrpides N.C."/>
            <person name="Klenk H.P."/>
        </authorList>
    </citation>
    <scope>NUCLEOTIDE SEQUENCE [LARGE SCALE GENOMIC DNA]</scope>
    <source>
        <strain evidence="4">ATCC 43644 / DSM 9630 / IS1B</strain>
    </source>
</reference>
<dbReference type="GO" id="GO:0008168">
    <property type="term" value="F:methyltransferase activity"/>
    <property type="evidence" value="ECO:0007669"/>
    <property type="project" value="UniProtKB-KW"/>
</dbReference>
<dbReference type="eggNOG" id="COG4798">
    <property type="taxonomic scope" value="Bacteria"/>
</dbReference>
<dbReference type="Gene3D" id="3.40.50.150">
    <property type="entry name" value="Vaccinia Virus protein VP39"/>
    <property type="match status" value="1"/>
</dbReference>
<gene>
    <name evidence="3" type="ordered locus">Isop_1183</name>
</gene>
<dbReference type="CDD" id="cd02440">
    <property type="entry name" value="AdoMet_MTases"/>
    <property type="match status" value="1"/>
</dbReference>
<dbReference type="STRING" id="575540.Isop_1183"/>
<evidence type="ECO:0000313" key="3">
    <source>
        <dbReference type="EMBL" id="ADV61770.1"/>
    </source>
</evidence>
<dbReference type="PANTHER" id="PTHR43861">
    <property type="entry name" value="TRANS-ACONITATE 2-METHYLTRANSFERASE-RELATED"/>
    <property type="match status" value="1"/>
</dbReference>
<dbReference type="Proteomes" id="UP000008631">
    <property type="component" value="Chromosome"/>
</dbReference>
<reference key="1">
    <citation type="submission" date="2010-11" db="EMBL/GenBank/DDBJ databases">
        <title>The complete sequence of chromosome of Isophaera pallida ATCC 43644.</title>
        <authorList>
            <consortium name="US DOE Joint Genome Institute (JGI-PGF)"/>
            <person name="Lucas S."/>
            <person name="Copeland A."/>
            <person name="Lapidus A."/>
            <person name="Bruce D."/>
            <person name="Goodwin L."/>
            <person name="Pitluck S."/>
            <person name="Kyrpides N."/>
            <person name="Mavromatis K."/>
            <person name="Pagani I."/>
            <person name="Ivanova N."/>
            <person name="Saunders E."/>
            <person name="Brettin T."/>
            <person name="Detter J.C."/>
            <person name="Han C."/>
            <person name="Tapia R."/>
            <person name="Land M."/>
            <person name="Hauser L."/>
            <person name="Markowitz V."/>
            <person name="Cheng J.-F."/>
            <person name="Hugenholtz P."/>
            <person name="Woyke T."/>
            <person name="Wu D."/>
            <person name="Eisen J.A."/>
        </authorList>
    </citation>
    <scope>NUCLEOTIDE SEQUENCE</scope>
    <source>
        <strain>ATCC 43644</strain>
    </source>
</reference>
<dbReference type="EMBL" id="CP002353">
    <property type="protein sequence ID" value="ADV61770.1"/>
    <property type="molecule type" value="Genomic_DNA"/>
</dbReference>
<sequence length="239" mass="27060">MNLHRYGWTIWTTGLVWWSGVVVWGQEPPATPDEPAVPPEINEAFRNPDVERYVATFEGESREVFVHRREIVAACEPRPGMSIADIGAGTGLFTRLFAAEVGPTGRVYAVDIAPKFLEHIAESCRKEGIDQVETVLGDDDSPNLKPHSVDLVFICDTYHHFEKPRAMMRRIHDALKPGGMVVLVDFKRIPGESSDWIINHVRAGEEVFTREILEAGFVLKDRPIVPLKENYLLRFIKKD</sequence>
<dbReference type="RefSeq" id="WP_013564059.1">
    <property type="nucleotide sequence ID" value="NC_014962.1"/>
</dbReference>
<dbReference type="AlphaFoldDB" id="E8R5M1"/>
<name>E8R5M1_ISOPI</name>
<proteinExistence type="predicted"/>
<accession>E8R5M1</accession>
<dbReference type="InterPro" id="IPR029063">
    <property type="entry name" value="SAM-dependent_MTases_sf"/>
</dbReference>
<dbReference type="SUPFAM" id="SSF53335">
    <property type="entry name" value="S-adenosyl-L-methionine-dependent methyltransferases"/>
    <property type="match status" value="1"/>
</dbReference>
<dbReference type="InParanoid" id="E8R5M1"/>
<evidence type="ECO:0000256" key="1">
    <source>
        <dbReference type="ARBA" id="ARBA00022679"/>
    </source>
</evidence>
<dbReference type="InterPro" id="IPR041698">
    <property type="entry name" value="Methyltransf_25"/>
</dbReference>
<organism evidence="3 4">
    <name type="scientific">Isosphaera pallida (strain ATCC 43644 / DSM 9630 / IS1B)</name>
    <dbReference type="NCBI Taxonomy" id="575540"/>
    <lineage>
        <taxon>Bacteria</taxon>
        <taxon>Pseudomonadati</taxon>
        <taxon>Planctomycetota</taxon>
        <taxon>Planctomycetia</taxon>
        <taxon>Isosphaerales</taxon>
        <taxon>Isosphaeraceae</taxon>
        <taxon>Isosphaera</taxon>
    </lineage>
</organism>
<dbReference type="FunCoup" id="E8R5M1">
    <property type="interactions" value="404"/>
</dbReference>
<evidence type="ECO:0000259" key="2">
    <source>
        <dbReference type="Pfam" id="PF13649"/>
    </source>
</evidence>
<protein>
    <submittedName>
        <fullName evidence="3">Methyltransferase type 11</fullName>
    </submittedName>
</protein>
<keyword evidence="4" id="KW-1185">Reference proteome</keyword>
<feature type="domain" description="Methyltransferase" evidence="2">
    <location>
        <begin position="83"/>
        <end position="179"/>
    </location>
</feature>